<dbReference type="PROSITE" id="PS51257">
    <property type="entry name" value="PROKAR_LIPOPROTEIN"/>
    <property type="match status" value="1"/>
</dbReference>
<dbReference type="RefSeq" id="WP_194845347.1">
    <property type="nucleotide sequence ID" value="NZ_CP075585.1"/>
</dbReference>
<proteinExistence type="predicted"/>
<name>A0ABX8Z4E8_9BACT</name>
<accession>A0ABX8Z4E8</accession>
<evidence type="ECO:0000313" key="3">
    <source>
        <dbReference type="Proteomes" id="UP000822862"/>
    </source>
</evidence>
<evidence type="ECO:0000256" key="1">
    <source>
        <dbReference type="SAM" id="Coils"/>
    </source>
</evidence>
<reference evidence="2 3" key="2">
    <citation type="submission" date="2021-05" db="EMBL/GenBank/DDBJ databases">
        <title>Ecology and evolution of chlamydial symbionts of arthropods.</title>
        <authorList>
            <person name="Halter T."/>
            <person name="Sixt B.S."/>
            <person name="Toenshoff E.R."/>
            <person name="Koestlbacher S."/>
            <person name="Schulz F."/>
            <person name="Kostanjsek R."/>
            <person name="Collingro A."/>
            <person name="Hendrickx F."/>
            <person name="Horn M."/>
        </authorList>
    </citation>
    <scope>NUCLEOTIDE SEQUENCE [LARGE SCALE GENOMIC DNA]</scope>
    <source>
        <strain evidence="2 3">15C</strain>
    </source>
</reference>
<feature type="coiled-coil region" evidence="1">
    <location>
        <begin position="271"/>
        <end position="298"/>
    </location>
</feature>
<keyword evidence="3" id="KW-1185">Reference proteome</keyword>
<reference evidence="2 3" key="1">
    <citation type="submission" date="2020-01" db="EMBL/GenBank/DDBJ databases">
        <authorList>
            <person name="Sixt B."/>
            <person name="Schulz F."/>
            <person name="Kostanjsek R."/>
            <person name="Koestlbacher S."/>
            <person name="Collingro A."/>
            <person name="Toenshoff E."/>
            <person name="Horn M."/>
        </authorList>
    </citation>
    <scope>NUCLEOTIDE SEQUENCE [LARGE SCALE GENOMIC DNA]</scope>
    <source>
        <strain evidence="2 3">15C</strain>
    </source>
</reference>
<evidence type="ECO:0000313" key="2">
    <source>
        <dbReference type="EMBL" id="QZA58961.1"/>
    </source>
</evidence>
<evidence type="ECO:0008006" key="4">
    <source>
        <dbReference type="Google" id="ProtNLM"/>
    </source>
</evidence>
<dbReference type="EMBL" id="CP075585">
    <property type="protein sequence ID" value="QZA58961.1"/>
    <property type="molecule type" value="Genomic_DNA"/>
</dbReference>
<protein>
    <recommendedName>
        <fullName evidence="4">Lipoprotein</fullName>
    </recommendedName>
</protein>
<keyword evidence="1" id="KW-0175">Coiled coil</keyword>
<organism evidence="2 3">
    <name type="scientific">Candidatus Rhabdochlamydia porcellionis</name>
    <dbReference type="NCBI Taxonomy" id="225148"/>
    <lineage>
        <taxon>Bacteria</taxon>
        <taxon>Pseudomonadati</taxon>
        <taxon>Chlamydiota</taxon>
        <taxon>Chlamydiia</taxon>
        <taxon>Parachlamydiales</taxon>
        <taxon>Candidatus Rhabdochlamydiaceae</taxon>
        <taxon>Candidatus Rhabdochlamydia</taxon>
    </lineage>
</organism>
<gene>
    <name evidence="2" type="ORF">RHAB15C_0000844</name>
</gene>
<dbReference type="Proteomes" id="UP000822862">
    <property type="component" value="Chromosome"/>
</dbReference>
<sequence length="304" mass="35152">MINIKKILTFQCRHCLFLFFTLAMGCSQHPYKKLTELESQYLESFFRHLFETTTAGYVLYGEKPLLLCTFKSVENTIPGTVEHKDAVLFTQGFNTWKQLNTQSKNYLLIFFTSNKAKPFQELILINKKAFEDIVRKNLALFQYKLGPQVNEQNLLNSILSNGFSSLFKSHEALQGILFGYGVENSLTYERGNALRKKALGYSKINPPFQSTNEPITADELKERITNYVASQGGREKNLLDELRDFSFYVPKNEDEIILKIPFSLHLKSEESKKLLAAYKESERAVINLQNQKNFVEKVLERLKQ</sequence>